<comment type="caution">
    <text evidence="1">The sequence shown here is derived from an EMBL/GenBank/DDBJ whole genome shotgun (WGS) entry which is preliminary data.</text>
</comment>
<gene>
    <name evidence="1" type="ORF">FWK35_00010551</name>
</gene>
<evidence type="ECO:0000313" key="1">
    <source>
        <dbReference type="EMBL" id="KAF0755780.1"/>
    </source>
</evidence>
<dbReference type="OrthoDB" id="6751268at2759"/>
<reference evidence="1 2" key="1">
    <citation type="submission" date="2019-08" db="EMBL/GenBank/DDBJ databases">
        <title>Whole genome of Aphis craccivora.</title>
        <authorList>
            <person name="Voronova N.V."/>
            <person name="Shulinski R.S."/>
            <person name="Bandarenka Y.V."/>
            <person name="Zhorov D.G."/>
            <person name="Warner D."/>
        </authorList>
    </citation>
    <scope>NUCLEOTIDE SEQUENCE [LARGE SCALE GENOMIC DNA]</scope>
    <source>
        <strain evidence="1">180601</strain>
        <tissue evidence="1">Whole Body</tissue>
    </source>
</reference>
<organism evidence="1 2">
    <name type="scientific">Aphis craccivora</name>
    <name type="common">Cowpea aphid</name>
    <dbReference type="NCBI Taxonomy" id="307492"/>
    <lineage>
        <taxon>Eukaryota</taxon>
        <taxon>Metazoa</taxon>
        <taxon>Ecdysozoa</taxon>
        <taxon>Arthropoda</taxon>
        <taxon>Hexapoda</taxon>
        <taxon>Insecta</taxon>
        <taxon>Pterygota</taxon>
        <taxon>Neoptera</taxon>
        <taxon>Paraneoptera</taxon>
        <taxon>Hemiptera</taxon>
        <taxon>Sternorrhyncha</taxon>
        <taxon>Aphidomorpha</taxon>
        <taxon>Aphidoidea</taxon>
        <taxon>Aphididae</taxon>
        <taxon>Aphidini</taxon>
        <taxon>Aphis</taxon>
        <taxon>Aphis</taxon>
    </lineage>
</organism>
<evidence type="ECO:0000313" key="2">
    <source>
        <dbReference type="Proteomes" id="UP000478052"/>
    </source>
</evidence>
<protein>
    <submittedName>
        <fullName evidence="1">DNA replication licensing factor MCM4-like</fullName>
    </submittedName>
</protein>
<name>A0A6G0YHE3_APHCR</name>
<sequence length="285" mass="31783">MDNKHAPSVITQIMSDDPTAGPPGAASSLSTIQLKPQPINNIDNNSFVKLTTPPKSPKSNVTLNYNNSQFNNISNIDANTENVKTHSKNFAEATATNACPKLNKAIVFQAIDGQSKFTAPANIISTSRISKNRFCIFFNNQNTANELVKNHQKIVVNNEEITIRKLINPFKRITLSNVYPVIPDNTIIKALHEIGVRTTSAVFPLRTVSSSELFAHVTSFRRQIYINPEDHYKLPGSLVIKQEETSFHIFITDDTLTCFVCNQNGHIFSSCRYNTEINLETNKTT</sequence>
<accession>A0A6G0YHE3</accession>
<keyword evidence="2" id="KW-1185">Reference proteome</keyword>
<proteinExistence type="predicted"/>
<dbReference type="AlphaFoldDB" id="A0A6G0YHE3"/>
<dbReference type="EMBL" id="VUJU01004020">
    <property type="protein sequence ID" value="KAF0755780.1"/>
    <property type="molecule type" value="Genomic_DNA"/>
</dbReference>
<dbReference type="Proteomes" id="UP000478052">
    <property type="component" value="Unassembled WGS sequence"/>
</dbReference>